<proteinExistence type="predicted"/>
<reference evidence="1" key="1">
    <citation type="journal article" date="2015" name="Nature">
        <title>Complex archaea that bridge the gap between prokaryotes and eukaryotes.</title>
        <authorList>
            <person name="Spang A."/>
            <person name="Saw J.H."/>
            <person name="Jorgensen S.L."/>
            <person name="Zaremba-Niedzwiedzka K."/>
            <person name="Martijn J."/>
            <person name="Lind A.E."/>
            <person name="van Eijk R."/>
            <person name="Schleper C."/>
            <person name="Guy L."/>
            <person name="Ettema T.J."/>
        </authorList>
    </citation>
    <scope>NUCLEOTIDE SEQUENCE</scope>
</reference>
<accession>A0A0F9KG68</accession>
<organism evidence="1">
    <name type="scientific">marine sediment metagenome</name>
    <dbReference type="NCBI Taxonomy" id="412755"/>
    <lineage>
        <taxon>unclassified sequences</taxon>
        <taxon>metagenomes</taxon>
        <taxon>ecological metagenomes</taxon>
    </lineage>
</organism>
<evidence type="ECO:0000313" key="1">
    <source>
        <dbReference type="EMBL" id="KKM73736.1"/>
    </source>
</evidence>
<dbReference type="AlphaFoldDB" id="A0A0F9KG68"/>
<comment type="caution">
    <text evidence="1">The sequence shown here is derived from an EMBL/GenBank/DDBJ whole genome shotgun (WGS) entry which is preliminary data.</text>
</comment>
<gene>
    <name evidence="1" type="ORF">LCGC14_1407460</name>
</gene>
<dbReference type="EMBL" id="LAZR01009253">
    <property type="protein sequence ID" value="KKM73736.1"/>
    <property type="molecule type" value="Genomic_DNA"/>
</dbReference>
<name>A0A0F9KG68_9ZZZZ</name>
<sequence length="224" mass="24209">MALFPPRPQFNISYDWIDVASGSGYQRFYGIKSNITGSIAYNLTNALFVTGEYNENMSTSNTDTLFLSNLNADPEINLDTNVFNLPRVINGVPLVSIPVAVSPPDGGVDNIYCTVRLIKVTAAPAEVELTAAVTSVTIGGNESTGGTKSLLNTCITLALPNITNQIIKKGEKIRLEIIYTSDATTSYAFFNPSSSSLTMKVNDGFVTAPYTNLEVDIPFKLDFL</sequence>
<protein>
    <submittedName>
        <fullName evidence="1">Uncharacterized protein</fullName>
    </submittedName>
</protein>